<dbReference type="GO" id="GO:0006014">
    <property type="term" value="P:D-ribose metabolic process"/>
    <property type="evidence" value="ECO:0007669"/>
    <property type="project" value="TreeGrafter"/>
</dbReference>
<dbReference type="SUPFAM" id="SSF75445">
    <property type="entry name" value="D-ribose-5-phosphate isomerase (RpiA), lid domain"/>
    <property type="match status" value="1"/>
</dbReference>
<dbReference type="FunFam" id="3.30.70.260:FF:000018">
    <property type="entry name" value="Ribose-5-phosphate isomerase A"/>
    <property type="match status" value="1"/>
</dbReference>
<dbReference type="Pfam" id="PF06026">
    <property type="entry name" value="Rib_5-P_isom_A"/>
    <property type="match status" value="1"/>
</dbReference>
<comment type="similarity">
    <text evidence="3">Belongs to the ribose 5-phosphate isomerase family.</text>
</comment>
<proteinExistence type="evidence at transcript level"/>
<organism evidence="9">
    <name type="scientific">Ixodes ricinus</name>
    <name type="common">Common tick</name>
    <name type="synonym">Acarus ricinus</name>
    <dbReference type="NCBI Taxonomy" id="34613"/>
    <lineage>
        <taxon>Eukaryota</taxon>
        <taxon>Metazoa</taxon>
        <taxon>Ecdysozoa</taxon>
        <taxon>Arthropoda</taxon>
        <taxon>Chelicerata</taxon>
        <taxon>Arachnida</taxon>
        <taxon>Acari</taxon>
        <taxon>Parasitiformes</taxon>
        <taxon>Ixodida</taxon>
        <taxon>Ixodoidea</taxon>
        <taxon>Ixodidae</taxon>
        <taxon>Ixodinae</taxon>
        <taxon>Ixodes</taxon>
    </lineage>
</organism>
<dbReference type="NCBIfam" id="NF001924">
    <property type="entry name" value="PRK00702.1"/>
    <property type="match status" value="1"/>
</dbReference>
<evidence type="ECO:0000256" key="1">
    <source>
        <dbReference type="ARBA" id="ARBA00001713"/>
    </source>
</evidence>
<dbReference type="GO" id="GO:0009052">
    <property type="term" value="P:pentose-phosphate shunt, non-oxidative branch"/>
    <property type="evidence" value="ECO:0007669"/>
    <property type="project" value="InterPro"/>
</dbReference>
<dbReference type="UniPathway" id="UPA00115">
    <property type="reaction ID" value="UER00412"/>
</dbReference>
<name>A0A131Y063_IXORI</name>
<comment type="catalytic activity">
    <reaction evidence="1">
        <text>aldehydo-D-ribose 5-phosphate = D-ribulose 5-phosphate</text>
        <dbReference type="Rhea" id="RHEA:14657"/>
        <dbReference type="ChEBI" id="CHEBI:58121"/>
        <dbReference type="ChEBI" id="CHEBI:58273"/>
        <dbReference type="EC" id="5.3.1.6"/>
    </reaction>
</comment>
<accession>A0A131Y063</accession>
<dbReference type="PANTHER" id="PTHR11934">
    <property type="entry name" value="RIBOSE-5-PHOSPHATE ISOMERASE"/>
    <property type="match status" value="1"/>
</dbReference>
<evidence type="ECO:0000256" key="5">
    <source>
        <dbReference type="ARBA" id="ARBA00019150"/>
    </source>
</evidence>
<dbReference type="Gene3D" id="3.40.50.1360">
    <property type="match status" value="1"/>
</dbReference>
<dbReference type="AlphaFoldDB" id="A0A131Y063"/>
<reference evidence="9" key="1">
    <citation type="submission" date="2016-02" db="EMBL/GenBank/DDBJ databases">
        <title>RNAseq analyses of the midgut from blood- or serum-fed Ixodes ricinus ticks.</title>
        <authorList>
            <person name="Perner J."/>
            <person name="Provaznik J."/>
            <person name="Schrenkova J."/>
            <person name="Urbanova V."/>
            <person name="Ribeiro J.M."/>
            <person name="Kopacek P."/>
        </authorList>
    </citation>
    <scope>NUCLEOTIDE SEQUENCE</scope>
    <source>
        <tissue evidence="9">Gut</tissue>
    </source>
</reference>
<dbReference type="InterPro" id="IPR004788">
    <property type="entry name" value="Ribose5P_isomerase_type_A"/>
</dbReference>
<comment type="pathway">
    <text evidence="2">Carbohydrate degradation; pentose phosphate pathway; D-ribose 5-phosphate from D-ribulose 5-phosphate (non-oxidative stage): step 1/1.</text>
</comment>
<dbReference type="HAMAP" id="MF_00170">
    <property type="entry name" value="Rib_5P_isom_A"/>
    <property type="match status" value="1"/>
</dbReference>
<dbReference type="SUPFAM" id="SSF100950">
    <property type="entry name" value="NagB/RpiA/CoA transferase-like"/>
    <property type="match status" value="1"/>
</dbReference>
<dbReference type="GO" id="GO:0005737">
    <property type="term" value="C:cytoplasm"/>
    <property type="evidence" value="ECO:0007669"/>
    <property type="project" value="TreeGrafter"/>
</dbReference>
<dbReference type="Gene3D" id="3.30.70.260">
    <property type="match status" value="1"/>
</dbReference>
<evidence type="ECO:0000256" key="3">
    <source>
        <dbReference type="ARBA" id="ARBA00008088"/>
    </source>
</evidence>
<dbReference type="InterPro" id="IPR037171">
    <property type="entry name" value="NagB/RpiA_transferase-like"/>
</dbReference>
<dbReference type="GO" id="GO:0004751">
    <property type="term" value="F:ribose-5-phosphate isomerase activity"/>
    <property type="evidence" value="ECO:0007669"/>
    <property type="project" value="UniProtKB-EC"/>
</dbReference>
<dbReference type="FunFam" id="3.40.50.1360:FF:000014">
    <property type="entry name" value="Ribose 5-phosphate isomerase"/>
    <property type="match status" value="1"/>
</dbReference>
<dbReference type="NCBIfam" id="TIGR00021">
    <property type="entry name" value="rpiA"/>
    <property type="match status" value="1"/>
</dbReference>
<dbReference type="EC" id="5.3.1.6" evidence="4"/>
<evidence type="ECO:0000256" key="2">
    <source>
        <dbReference type="ARBA" id="ARBA00004988"/>
    </source>
</evidence>
<sequence>MDLVEKAKEAAAQRAVDNHIKNDFVVGIGSGSTVVYAVEHLARRIKENDWKISCVPTSFQAKELIRKYNLVMTDLEESPDLDVAIDGADEVDAKLTLIKGGGGCLTQEKVIASCAKHFIVVADYRKDSSNLGENWKKGIPVEVIPMAYVPVQKKIEKLLGNKAELRQAAKKCGPVVTDNGNFILDCKFAPQSNWSATNTALKMIPGVVETGLFVGMAQKVYYGLNDGSVTEKNAV</sequence>
<evidence type="ECO:0000256" key="6">
    <source>
        <dbReference type="ARBA" id="ARBA00023235"/>
    </source>
</evidence>
<dbReference type="EMBL" id="GEFM01004535">
    <property type="protein sequence ID" value="JAP71261.1"/>
    <property type="molecule type" value="mRNA"/>
</dbReference>
<dbReference type="InterPro" id="IPR020672">
    <property type="entry name" value="Ribose5P_isomerase_typA_subgr"/>
</dbReference>
<dbReference type="CDD" id="cd01398">
    <property type="entry name" value="RPI_A"/>
    <property type="match status" value="1"/>
</dbReference>
<dbReference type="PANTHER" id="PTHR11934:SF0">
    <property type="entry name" value="RIBOSE-5-PHOSPHATE ISOMERASE"/>
    <property type="match status" value="1"/>
</dbReference>
<protein>
    <recommendedName>
        <fullName evidence="5">Ribose-5-phosphate isomerase</fullName>
        <ecNumber evidence="4">5.3.1.6</ecNumber>
    </recommendedName>
    <alternativeName>
        <fullName evidence="8">D-ribose-5-phosphate ketol-isomerase</fullName>
    </alternativeName>
    <alternativeName>
        <fullName evidence="7">Phosphoriboisomerase</fullName>
    </alternativeName>
</protein>
<evidence type="ECO:0000256" key="8">
    <source>
        <dbReference type="ARBA" id="ARBA00032273"/>
    </source>
</evidence>
<keyword evidence="6 9" id="KW-0413">Isomerase</keyword>
<evidence type="ECO:0000256" key="7">
    <source>
        <dbReference type="ARBA" id="ARBA00029734"/>
    </source>
</evidence>
<evidence type="ECO:0000256" key="4">
    <source>
        <dbReference type="ARBA" id="ARBA00011959"/>
    </source>
</evidence>
<evidence type="ECO:0000313" key="9">
    <source>
        <dbReference type="EMBL" id="JAP71261.1"/>
    </source>
</evidence>